<dbReference type="InterPro" id="IPR011250">
    <property type="entry name" value="OMP/PagP_B-barrel"/>
</dbReference>
<evidence type="ECO:0000313" key="3">
    <source>
        <dbReference type="Proteomes" id="UP000029736"/>
    </source>
</evidence>
<dbReference type="Pfam" id="PF13568">
    <property type="entry name" value="OMP_b-brl_2"/>
    <property type="match status" value="1"/>
</dbReference>
<dbReference type="EMBL" id="JPOS01000002">
    <property type="protein sequence ID" value="KGE89768.1"/>
    <property type="molecule type" value="Genomic_DNA"/>
</dbReference>
<dbReference type="SUPFAM" id="SSF56925">
    <property type="entry name" value="OMPA-like"/>
    <property type="match status" value="1"/>
</dbReference>
<feature type="domain" description="Outer membrane protein beta-barrel" evidence="1">
    <location>
        <begin position="21"/>
        <end position="180"/>
    </location>
</feature>
<protein>
    <recommendedName>
        <fullName evidence="1">Outer membrane protein beta-barrel domain-containing protein</fullName>
    </recommendedName>
</protein>
<keyword evidence="3" id="KW-1185">Reference proteome</keyword>
<sequence>MKKVFVTVTLIGLCIQFLSAQGVYLGPRVGATFANAKVDGDNEPDFDNRTSVLFGGSLELGLGDYFAIQPEVSYIQRGFDGGDDGILDLAPSVTLNYLDVGGILKLKTGSSEQLSAYLGAGPSYSYLLSGEVGGLDIDFDEEETFKRGDWTANFAAGVQLPLGKSYLFVDVRYLLGLTDVNENDDIEVRNRSYAISAGLMLPL</sequence>
<dbReference type="AlphaFoldDB" id="A0A098SDQ5"/>
<gene>
    <name evidence="2" type="ORF">IX84_00105</name>
</gene>
<dbReference type="Proteomes" id="UP000029736">
    <property type="component" value="Unassembled WGS sequence"/>
</dbReference>
<proteinExistence type="predicted"/>
<reference evidence="2 3" key="1">
    <citation type="journal article" date="2014" name="Int. J. Syst. Evol. Microbiol.">
        <title>Phaeodactylibacter xiamenensis gen. nov., sp. nov., a member of the family Saprospiraceae isolated from the marine alga Phaeodactylum tricornutum.</title>
        <authorList>
            <person name="Chen Z.Jr."/>
            <person name="Lei X."/>
            <person name="Lai Q."/>
            <person name="Li Y."/>
            <person name="Zhang B."/>
            <person name="Zhang J."/>
            <person name="Zhang H."/>
            <person name="Yang L."/>
            <person name="Zheng W."/>
            <person name="Tian Y."/>
            <person name="Yu Z."/>
            <person name="Xu H.Jr."/>
            <person name="Zheng T."/>
        </authorList>
    </citation>
    <scope>NUCLEOTIDE SEQUENCE [LARGE SCALE GENOMIC DNA]</scope>
    <source>
        <strain evidence="2 3">KD52</strain>
    </source>
</reference>
<dbReference type="STRING" id="1524460.IX84_00105"/>
<dbReference type="Gene3D" id="2.40.160.20">
    <property type="match status" value="1"/>
</dbReference>
<dbReference type="OrthoDB" id="1259003at2"/>
<evidence type="ECO:0000259" key="1">
    <source>
        <dbReference type="Pfam" id="PF13568"/>
    </source>
</evidence>
<accession>A0A098SDQ5</accession>
<evidence type="ECO:0000313" key="2">
    <source>
        <dbReference type="EMBL" id="KGE89768.1"/>
    </source>
</evidence>
<name>A0A098SDQ5_9BACT</name>
<organism evidence="2 3">
    <name type="scientific">Phaeodactylibacter xiamenensis</name>
    <dbReference type="NCBI Taxonomy" id="1524460"/>
    <lineage>
        <taxon>Bacteria</taxon>
        <taxon>Pseudomonadati</taxon>
        <taxon>Bacteroidota</taxon>
        <taxon>Saprospiria</taxon>
        <taxon>Saprospirales</taxon>
        <taxon>Haliscomenobacteraceae</taxon>
        <taxon>Phaeodactylibacter</taxon>
    </lineage>
</organism>
<comment type="caution">
    <text evidence="2">The sequence shown here is derived from an EMBL/GenBank/DDBJ whole genome shotgun (WGS) entry which is preliminary data.</text>
</comment>
<dbReference type="InterPro" id="IPR025665">
    <property type="entry name" value="Beta-barrel_OMP_2"/>
</dbReference>
<dbReference type="RefSeq" id="WP_044215514.1">
    <property type="nucleotide sequence ID" value="NZ_JBKAGJ010000014.1"/>
</dbReference>